<dbReference type="AlphaFoldDB" id="A0A914WHE7"/>
<accession>A0A914WHE7</accession>
<dbReference type="GO" id="GO:0022857">
    <property type="term" value="F:transmembrane transporter activity"/>
    <property type="evidence" value="ECO:0007669"/>
    <property type="project" value="InterPro"/>
</dbReference>
<feature type="transmembrane region" description="Helical" evidence="5">
    <location>
        <begin position="81"/>
        <end position="100"/>
    </location>
</feature>
<evidence type="ECO:0000256" key="5">
    <source>
        <dbReference type="SAM" id="Phobius"/>
    </source>
</evidence>
<dbReference type="GO" id="GO:0006820">
    <property type="term" value="P:monoatomic anion transport"/>
    <property type="evidence" value="ECO:0007669"/>
    <property type="project" value="TreeGrafter"/>
</dbReference>
<dbReference type="InterPro" id="IPR011701">
    <property type="entry name" value="MFS"/>
</dbReference>
<keyword evidence="7" id="KW-1185">Reference proteome</keyword>
<feature type="transmembrane region" description="Helical" evidence="5">
    <location>
        <begin position="263"/>
        <end position="290"/>
    </location>
</feature>
<keyword evidence="2 5" id="KW-0812">Transmembrane</keyword>
<dbReference type="InterPro" id="IPR020846">
    <property type="entry name" value="MFS_dom"/>
</dbReference>
<keyword evidence="3 5" id="KW-1133">Transmembrane helix</keyword>
<feature type="transmembrane region" description="Helical" evidence="5">
    <location>
        <begin position="107"/>
        <end position="125"/>
    </location>
</feature>
<evidence type="ECO:0000313" key="8">
    <source>
        <dbReference type="WBParaSite" id="PSAMB.scaffold416size52110.g5628.t1"/>
    </source>
</evidence>
<organism evidence="7 8">
    <name type="scientific">Plectus sambesii</name>
    <dbReference type="NCBI Taxonomy" id="2011161"/>
    <lineage>
        <taxon>Eukaryota</taxon>
        <taxon>Metazoa</taxon>
        <taxon>Ecdysozoa</taxon>
        <taxon>Nematoda</taxon>
        <taxon>Chromadorea</taxon>
        <taxon>Plectida</taxon>
        <taxon>Plectina</taxon>
        <taxon>Plectoidea</taxon>
        <taxon>Plectidae</taxon>
        <taxon>Plectus</taxon>
    </lineage>
</organism>
<evidence type="ECO:0000259" key="6">
    <source>
        <dbReference type="PROSITE" id="PS50850"/>
    </source>
</evidence>
<evidence type="ECO:0000256" key="1">
    <source>
        <dbReference type="ARBA" id="ARBA00004141"/>
    </source>
</evidence>
<dbReference type="InterPro" id="IPR036259">
    <property type="entry name" value="MFS_trans_sf"/>
</dbReference>
<protein>
    <submittedName>
        <fullName evidence="8">Major facilitator superfamily (MFS) profile domain-containing protein</fullName>
    </submittedName>
</protein>
<evidence type="ECO:0000256" key="2">
    <source>
        <dbReference type="ARBA" id="ARBA00022692"/>
    </source>
</evidence>
<evidence type="ECO:0000256" key="4">
    <source>
        <dbReference type="ARBA" id="ARBA00023136"/>
    </source>
</evidence>
<dbReference type="Pfam" id="PF07690">
    <property type="entry name" value="MFS_1"/>
    <property type="match status" value="1"/>
</dbReference>
<proteinExistence type="predicted"/>
<feature type="transmembrane region" description="Helical" evidence="5">
    <location>
        <begin position="202"/>
        <end position="221"/>
    </location>
</feature>
<dbReference type="Proteomes" id="UP000887566">
    <property type="component" value="Unplaced"/>
</dbReference>
<keyword evidence="4 5" id="KW-0472">Membrane</keyword>
<comment type="subcellular location">
    <subcellularLocation>
        <location evidence="1">Membrane</location>
        <topology evidence="1">Multi-pass membrane protein</topology>
    </subcellularLocation>
</comment>
<dbReference type="PANTHER" id="PTHR11662:SF331">
    <property type="entry name" value="MAJOR FACILITATOR SUPERFAMILY (MFS) PROFILE DOMAIN-CONTAINING PROTEIN"/>
    <property type="match status" value="1"/>
</dbReference>
<reference evidence="8" key="1">
    <citation type="submission" date="2022-11" db="UniProtKB">
        <authorList>
            <consortium name="WormBaseParasite"/>
        </authorList>
    </citation>
    <scope>IDENTIFICATION</scope>
</reference>
<evidence type="ECO:0000313" key="7">
    <source>
        <dbReference type="Proteomes" id="UP000887566"/>
    </source>
</evidence>
<feature type="transmembrane region" description="Helical" evidence="5">
    <location>
        <begin position="310"/>
        <end position="330"/>
    </location>
</feature>
<dbReference type="Gene3D" id="1.20.1250.20">
    <property type="entry name" value="MFS general substrate transporter like domains"/>
    <property type="match status" value="1"/>
</dbReference>
<dbReference type="FunFam" id="1.20.1250.20:FF:000532">
    <property type="entry name" value="SLC (SoLute Carrier) homolog"/>
    <property type="match status" value="1"/>
</dbReference>
<dbReference type="SUPFAM" id="SSF103473">
    <property type="entry name" value="MFS general substrate transporter"/>
    <property type="match status" value="1"/>
</dbReference>
<name>A0A914WHE7_9BILA</name>
<dbReference type="PROSITE" id="PS50850">
    <property type="entry name" value="MFS"/>
    <property type="match status" value="1"/>
</dbReference>
<evidence type="ECO:0000256" key="3">
    <source>
        <dbReference type="ARBA" id="ARBA00022989"/>
    </source>
</evidence>
<dbReference type="PANTHER" id="PTHR11662">
    <property type="entry name" value="SOLUTE CARRIER FAMILY 17"/>
    <property type="match status" value="1"/>
</dbReference>
<dbReference type="GO" id="GO:0016020">
    <property type="term" value="C:membrane"/>
    <property type="evidence" value="ECO:0007669"/>
    <property type="project" value="UniProtKB-SubCell"/>
</dbReference>
<dbReference type="InterPro" id="IPR050382">
    <property type="entry name" value="MFS_Na/Anion_cotransporter"/>
</dbReference>
<feature type="transmembrane region" description="Helical" evidence="5">
    <location>
        <begin position="342"/>
        <end position="363"/>
    </location>
</feature>
<sequence>MTVVHPSGAADHKPSTTGHSWLLSVRLLTAVLLCLCFASVHIMNSNMGMAIVCMVNSTVHNSTAENSYHGTLDWSPEVQGYIFSAFNVGLLFMLATGWFADKLNAKYILTASVLLATAANIIIPLGSVNSFAFAILGRVLVGFADALLQPTVNSLLTRWFPPNERSYALGLATGGRQLGTLLILPTAGLLCAQTEFLGGWPSIFYVSSMTGAVFVAIWLVFGADKPSKHWLISKGEVEFIAVSNALEQMDDKRKHRKVPWARLLTSAPVWASVVSLVCHEFPLITMIMFLPSYLKDVLKYESSKNGFISALPTACLWLSKLGSSYLNTWLQTHTSWKRTTIVKVLNSIGSLGLGCFLFAATFLDESW</sequence>
<feature type="transmembrane region" description="Helical" evidence="5">
    <location>
        <begin position="21"/>
        <end position="42"/>
    </location>
</feature>
<dbReference type="WBParaSite" id="PSAMB.scaffold416size52110.g5628.t1">
    <property type="protein sequence ID" value="PSAMB.scaffold416size52110.g5628.t1"/>
    <property type="gene ID" value="PSAMB.scaffold416size52110.g5628"/>
</dbReference>
<feature type="domain" description="Major facilitator superfamily (MFS) profile" evidence="6">
    <location>
        <begin position="34"/>
        <end position="367"/>
    </location>
</feature>